<evidence type="ECO:0000256" key="8">
    <source>
        <dbReference type="ARBA" id="ARBA00023310"/>
    </source>
</evidence>
<name>S6B6F0_SULDS</name>
<reference evidence="12 13" key="1">
    <citation type="journal article" date="2012" name="Appl. Environ. Microbiol.">
        <title>Draft genome sequence of a psychrotolerant sulfur-oxidizing bacterium, Sulfuricella denitrificans skB26, and proteomic insights into cold adaptation.</title>
        <authorList>
            <person name="Watanabe T."/>
            <person name="Kojima H."/>
            <person name="Fukui M."/>
        </authorList>
    </citation>
    <scope>NUCLEOTIDE SEQUENCE [LARGE SCALE GENOMIC DNA]</scope>
    <source>
        <strain evidence="13">skB26</strain>
    </source>
</reference>
<comment type="subcellular location">
    <subcellularLocation>
        <location evidence="9">Cell membrane</location>
        <topology evidence="9">Peripheral membrane protein</topology>
    </subcellularLocation>
    <subcellularLocation>
        <location evidence="2">Endomembrane system</location>
        <topology evidence="2">Peripheral membrane protein</topology>
    </subcellularLocation>
</comment>
<organism evidence="12 13">
    <name type="scientific">Sulfuricella denitrificans (strain DSM 22764 / NBRC 105220 / skB26)</name>
    <dbReference type="NCBI Taxonomy" id="1163617"/>
    <lineage>
        <taxon>Bacteria</taxon>
        <taxon>Pseudomonadati</taxon>
        <taxon>Pseudomonadota</taxon>
        <taxon>Betaproteobacteria</taxon>
        <taxon>Nitrosomonadales</taxon>
        <taxon>Sulfuricellaceae</taxon>
        <taxon>Sulfuricella</taxon>
    </lineage>
</organism>
<dbReference type="Proteomes" id="UP000015559">
    <property type="component" value="Chromosome"/>
</dbReference>
<dbReference type="GO" id="GO:0045259">
    <property type="term" value="C:proton-transporting ATP synthase complex"/>
    <property type="evidence" value="ECO:0007669"/>
    <property type="project" value="UniProtKB-KW"/>
</dbReference>
<feature type="domain" description="ATP synthase F1 complex delta/epsilon subunit N-terminal" evidence="11">
    <location>
        <begin position="10"/>
        <end position="89"/>
    </location>
</feature>
<evidence type="ECO:0000256" key="7">
    <source>
        <dbReference type="ARBA" id="ARBA00023196"/>
    </source>
</evidence>
<dbReference type="InterPro" id="IPR036771">
    <property type="entry name" value="ATPsynth_dsu/esu_N"/>
</dbReference>
<dbReference type="GO" id="GO:0046933">
    <property type="term" value="F:proton-transporting ATP synthase activity, rotational mechanism"/>
    <property type="evidence" value="ECO:0007669"/>
    <property type="project" value="UniProtKB-UniRule"/>
</dbReference>
<dbReference type="Pfam" id="PF02823">
    <property type="entry name" value="ATP-synt_DE_N"/>
    <property type="match status" value="1"/>
</dbReference>
<keyword evidence="5 9" id="KW-0406">Ion transport</keyword>
<comment type="function">
    <text evidence="1 9">Produces ATP from ADP in the presence of a proton gradient across the membrane.</text>
</comment>
<dbReference type="SUPFAM" id="SSF51344">
    <property type="entry name" value="Epsilon subunit of F1F0-ATP synthase N-terminal domain"/>
    <property type="match status" value="1"/>
</dbReference>
<evidence type="ECO:0000256" key="9">
    <source>
        <dbReference type="HAMAP-Rule" id="MF_00530"/>
    </source>
</evidence>
<evidence type="ECO:0000256" key="4">
    <source>
        <dbReference type="ARBA" id="ARBA00022448"/>
    </source>
</evidence>
<gene>
    <name evidence="9" type="primary">atpC</name>
    <name evidence="12" type="ORF">SCD_n02274</name>
</gene>
<dbReference type="CDD" id="cd12152">
    <property type="entry name" value="F1-ATPase_delta"/>
    <property type="match status" value="1"/>
</dbReference>
<dbReference type="AlphaFoldDB" id="S6B6F0"/>
<comment type="subunit">
    <text evidence="9 10">F-type ATPases have 2 components, CF(1) - the catalytic core - and CF(0) - the membrane proton channel. CF(1) has five subunits: alpha(3), beta(3), gamma(1), delta(1), epsilon(1). CF(0) has three main subunits: a, b and c.</text>
</comment>
<dbReference type="STRING" id="1163617.SCD_n02274"/>
<dbReference type="GO" id="GO:0005886">
    <property type="term" value="C:plasma membrane"/>
    <property type="evidence" value="ECO:0007669"/>
    <property type="project" value="UniProtKB-SubCell"/>
</dbReference>
<keyword evidence="13" id="KW-1185">Reference proteome</keyword>
<dbReference type="Gene3D" id="2.60.15.10">
    <property type="entry name" value="F0F1 ATP synthase delta/epsilon subunit, N-terminal"/>
    <property type="match status" value="1"/>
</dbReference>
<accession>S6B6F0</accession>
<comment type="similarity">
    <text evidence="3 9 10">Belongs to the ATPase epsilon chain family.</text>
</comment>
<dbReference type="eggNOG" id="COG0355">
    <property type="taxonomic scope" value="Bacteria"/>
</dbReference>
<dbReference type="OrthoDB" id="9791445at2"/>
<evidence type="ECO:0000256" key="5">
    <source>
        <dbReference type="ARBA" id="ARBA00023065"/>
    </source>
</evidence>
<keyword evidence="4 9" id="KW-0813">Transport</keyword>
<dbReference type="InterPro" id="IPR001469">
    <property type="entry name" value="ATP_synth_F1_dsu/esu"/>
</dbReference>
<dbReference type="GO" id="GO:0012505">
    <property type="term" value="C:endomembrane system"/>
    <property type="evidence" value="ECO:0007669"/>
    <property type="project" value="UniProtKB-SubCell"/>
</dbReference>
<keyword evidence="7 9" id="KW-0139">CF(1)</keyword>
<keyword evidence="6 9" id="KW-0472">Membrane</keyword>
<dbReference type="RefSeq" id="WP_009205278.1">
    <property type="nucleotide sequence ID" value="NC_022357.1"/>
</dbReference>
<dbReference type="EMBL" id="AP013066">
    <property type="protein sequence ID" value="BAN36082.1"/>
    <property type="molecule type" value="Genomic_DNA"/>
</dbReference>
<sequence length="147" mass="16162">MSAHIVAPTMQVSIVSLESEIYSGVALRIAAPALLGEVGIHPRHAPMLTPLKEGEVRILTPDNTLELIYVSGGLLEVQPTLVTILADTAVRAKGSDHAAATEARRLTAEAMQHMDHLTTHDRAYAELLLSIADMMGERERLRKRHRW</sequence>
<protein>
    <recommendedName>
        <fullName evidence="9">ATP synthase epsilon chain</fullName>
    </recommendedName>
    <alternativeName>
        <fullName evidence="9">ATP synthase F1 sector epsilon subunit</fullName>
    </alternativeName>
    <alternativeName>
        <fullName evidence="9">F-ATPase epsilon subunit</fullName>
    </alternativeName>
</protein>
<keyword evidence="9" id="KW-1003">Cell membrane</keyword>
<dbReference type="PANTHER" id="PTHR13822">
    <property type="entry name" value="ATP SYNTHASE DELTA/EPSILON CHAIN"/>
    <property type="match status" value="1"/>
</dbReference>
<evidence type="ECO:0000256" key="1">
    <source>
        <dbReference type="ARBA" id="ARBA00003543"/>
    </source>
</evidence>
<dbReference type="KEGG" id="sdr:SCD_n02274"/>
<dbReference type="PANTHER" id="PTHR13822:SF10">
    <property type="entry name" value="ATP SYNTHASE EPSILON CHAIN, CHLOROPLASTIC"/>
    <property type="match status" value="1"/>
</dbReference>
<dbReference type="GO" id="GO:0005524">
    <property type="term" value="F:ATP binding"/>
    <property type="evidence" value="ECO:0007669"/>
    <property type="project" value="UniProtKB-UniRule"/>
</dbReference>
<proteinExistence type="inferred from homology"/>
<dbReference type="NCBIfam" id="NF001847">
    <property type="entry name" value="PRK00571.1-4"/>
    <property type="match status" value="1"/>
</dbReference>
<evidence type="ECO:0000313" key="12">
    <source>
        <dbReference type="EMBL" id="BAN36082.1"/>
    </source>
</evidence>
<evidence type="ECO:0000256" key="3">
    <source>
        <dbReference type="ARBA" id="ARBA00005712"/>
    </source>
</evidence>
<dbReference type="InterPro" id="IPR020546">
    <property type="entry name" value="ATP_synth_F1_dsu/esu_N"/>
</dbReference>
<keyword evidence="8 9" id="KW-0066">ATP synthesis</keyword>
<evidence type="ECO:0000256" key="10">
    <source>
        <dbReference type="RuleBase" id="RU003656"/>
    </source>
</evidence>
<evidence type="ECO:0000313" key="13">
    <source>
        <dbReference type="Proteomes" id="UP000015559"/>
    </source>
</evidence>
<evidence type="ECO:0000256" key="2">
    <source>
        <dbReference type="ARBA" id="ARBA00004184"/>
    </source>
</evidence>
<keyword evidence="9" id="KW-0375">Hydrogen ion transport</keyword>
<evidence type="ECO:0000259" key="11">
    <source>
        <dbReference type="Pfam" id="PF02823"/>
    </source>
</evidence>
<dbReference type="HOGENOM" id="CLU_084338_2_0_4"/>
<dbReference type="NCBIfam" id="TIGR01216">
    <property type="entry name" value="ATP_synt_epsi"/>
    <property type="match status" value="1"/>
</dbReference>
<evidence type="ECO:0000256" key="6">
    <source>
        <dbReference type="ARBA" id="ARBA00023136"/>
    </source>
</evidence>
<dbReference type="HAMAP" id="MF_00530">
    <property type="entry name" value="ATP_synth_epsil_bac"/>
    <property type="match status" value="1"/>
</dbReference>